<evidence type="ECO:0000256" key="1">
    <source>
        <dbReference type="ARBA" id="ARBA00007734"/>
    </source>
</evidence>
<proteinExistence type="inferred from homology"/>
<sequence length="610" mass="65390">MIINELAYKVTIKADEFLNGKKKVEEGVKELQDTVDKSFDDIDETSKQTGKVIVKTGDDIQRSTRKTGRVISDATFDVKKFGASAATSFRGAYAAAAGFLGIGAGLYGIKQLFTSTSNEIVRASNQAKFFGTDVNKMFGLRRGFQQAGLNGDAFIGAAGSARMALTNIADPTVFGGLTGAAQNLMVLGARTGLSINNLGDPSKALGEFTRYGKNHSLENLMQVMAAAGFDPTDAAKIKSGELKSLVDSETKKSNITAQQVKEQEALVATLGQLDSEFGRLRQDLSIAFAPEVIRAMKDFGDWIREHHGDIIGFFRDAGDSIKKLTDSVGGATALLLLLAAGLRSNPLVMGAIAAAAASHGIDQARDEASRQGKDVGSYLYDKVHEDKKPFMTWDSVKSFFGFGEPEQYGQSARVSGASGGMDDLLYGIMMTESGGNPLAYNVSGATGAFQFMPGTARDLGLRVDSQVDERLDPSKSRAAASVYMRQLLKRYDGNVDNALRAYNWGMGNVDKWIANGSDISQLPKETREYTGKVYGNMGNARNYYATQGRMADSRPYELASGGGQSQITNSTHINTVNVNSNPQSVDSLTQSINQQAKRATTSSSFATAVN</sequence>
<evidence type="ECO:0000259" key="3">
    <source>
        <dbReference type="Pfam" id="PF01464"/>
    </source>
</evidence>
<feature type="region of interest" description="Disordered" evidence="2">
    <location>
        <begin position="580"/>
        <end position="610"/>
    </location>
</feature>
<dbReference type="EMBL" id="AAMJVP010000036">
    <property type="protein sequence ID" value="EDI1036909.1"/>
    <property type="molecule type" value="Genomic_DNA"/>
</dbReference>
<dbReference type="InterPro" id="IPR023346">
    <property type="entry name" value="Lysozyme-like_dom_sf"/>
</dbReference>
<feature type="domain" description="Transglycosylase SLT" evidence="3">
    <location>
        <begin position="419"/>
        <end position="515"/>
    </location>
</feature>
<dbReference type="SUPFAM" id="SSF53955">
    <property type="entry name" value="Lysozyme-like"/>
    <property type="match status" value="1"/>
</dbReference>
<comment type="caution">
    <text evidence="4">The sequence shown here is derived from an EMBL/GenBank/DDBJ whole genome shotgun (WGS) entry which is preliminary data.</text>
</comment>
<dbReference type="PANTHER" id="PTHR37423">
    <property type="entry name" value="SOLUBLE LYTIC MUREIN TRANSGLYCOSYLASE-RELATED"/>
    <property type="match status" value="1"/>
</dbReference>
<dbReference type="PANTHER" id="PTHR37423:SF2">
    <property type="entry name" value="MEMBRANE-BOUND LYTIC MUREIN TRANSGLYCOSYLASE C"/>
    <property type="match status" value="1"/>
</dbReference>
<protein>
    <submittedName>
        <fullName evidence="4">Lytic transglycosylase domain-containing protein</fullName>
    </submittedName>
</protein>
<dbReference type="Gene3D" id="1.10.530.10">
    <property type="match status" value="1"/>
</dbReference>
<gene>
    <name evidence="4" type="ORF">CC928_21855</name>
</gene>
<dbReference type="Pfam" id="PF01464">
    <property type="entry name" value="SLT"/>
    <property type="match status" value="1"/>
</dbReference>
<dbReference type="Proteomes" id="UP000839562">
    <property type="component" value="Unassembled WGS sequence"/>
</dbReference>
<accession>A0A636P880</accession>
<dbReference type="CDD" id="cd00254">
    <property type="entry name" value="LT-like"/>
    <property type="match status" value="1"/>
</dbReference>
<dbReference type="InterPro" id="IPR008258">
    <property type="entry name" value="Transglycosylase_SLT_dom_1"/>
</dbReference>
<name>A0A636P880_SALET</name>
<reference evidence="4" key="1">
    <citation type="submission" date="2018-07" db="EMBL/GenBank/DDBJ databases">
        <authorList>
            <person name="Ashton P.M."/>
            <person name="Dallman T."/>
            <person name="Nair S."/>
            <person name="De Pinna E."/>
            <person name="Peters T."/>
            <person name="Grant K."/>
        </authorList>
    </citation>
    <scope>NUCLEOTIDE SEQUENCE [LARGE SCALE GENOMIC DNA]</scope>
    <source>
        <strain evidence="4">343736</strain>
    </source>
</reference>
<comment type="similarity">
    <text evidence="1">Belongs to the transglycosylase Slt family.</text>
</comment>
<evidence type="ECO:0000313" key="4">
    <source>
        <dbReference type="EMBL" id="EDI1036909.1"/>
    </source>
</evidence>
<organism evidence="4">
    <name type="scientific">Salmonella enterica subsp. enterica serovar Guildford</name>
    <dbReference type="NCBI Taxonomy" id="2564497"/>
    <lineage>
        <taxon>Bacteria</taxon>
        <taxon>Pseudomonadati</taxon>
        <taxon>Pseudomonadota</taxon>
        <taxon>Gammaproteobacteria</taxon>
        <taxon>Enterobacterales</taxon>
        <taxon>Enterobacteriaceae</taxon>
        <taxon>Salmonella</taxon>
    </lineage>
</organism>
<evidence type="ECO:0000256" key="2">
    <source>
        <dbReference type="SAM" id="MobiDB-lite"/>
    </source>
</evidence>
<dbReference type="AlphaFoldDB" id="A0A636P880"/>